<keyword evidence="2" id="KW-1003">Cell membrane</keyword>
<feature type="transmembrane region" description="Helical" evidence="6">
    <location>
        <begin position="295"/>
        <end position="319"/>
    </location>
</feature>
<feature type="transmembrane region" description="Helical" evidence="6">
    <location>
        <begin position="84"/>
        <end position="107"/>
    </location>
</feature>
<feature type="transmembrane region" description="Helical" evidence="6">
    <location>
        <begin position="114"/>
        <end position="132"/>
    </location>
</feature>
<feature type="transmembrane region" description="Helical" evidence="6">
    <location>
        <begin position="171"/>
        <end position="195"/>
    </location>
</feature>
<evidence type="ECO:0000256" key="6">
    <source>
        <dbReference type="SAM" id="Phobius"/>
    </source>
</evidence>
<evidence type="ECO:0000313" key="8">
    <source>
        <dbReference type="Proteomes" id="UP001205861"/>
    </source>
</evidence>
<dbReference type="Gene3D" id="1.20.1250.20">
    <property type="entry name" value="MFS general substrate transporter like domains"/>
    <property type="match status" value="1"/>
</dbReference>
<dbReference type="Proteomes" id="UP001205861">
    <property type="component" value="Unassembled WGS sequence"/>
</dbReference>
<dbReference type="PANTHER" id="PTHR23513">
    <property type="entry name" value="INTEGRAL MEMBRANE EFFLUX PROTEIN-RELATED"/>
    <property type="match status" value="1"/>
</dbReference>
<comment type="caution">
    <text evidence="7">The sequence shown here is derived from an EMBL/GenBank/DDBJ whole genome shotgun (WGS) entry which is preliminary data.</text>
</comment>
<dbReference type="PANTHER" id="PTHR23513:SF6">
    <property type="entry name" value="MAJOR FACILITATOR SUPERFAMILY ASSOCIATED DOMAIN-CONTAINING PROTEIN"/>
    <property type="match status" value="1"/>
</dbReference>
<feature type="transmembrane region" description="Helical" evidence="6">
    <location>
        <begin position="325"/>
        <end position="344"/>
    </location>
</feature>
<feature type="transmembrane region" description="Helical" evidence="6">
    <location>
        <begin position="232"/>
        <end position="258"/>
    </location>
</feature>
<keyword evidence="3 6" id="KW-0812">Transmembrane</keyword>
<evidence type="ECO:0000256" key="2">
    <source>
        <dbReference type="ARBA" id="ARBA00022475"/>
    </source>
</evidence>
<accession>A0ABT2BR61</accession>
<evidence type="ECO:0000256" key="4">
    <source>
        <dbReference type="ARBA" id="ARBA00022989"/>
    </source>
</evidence>
<feature type="transmembrane region" description="Helical" evidence="6">
    <location>
        <begin position="58"/>
        <end position="78"/>
    </location>
</feature>
<dbReference type="SUPFAM" id="SSF103473">
    <property type="entry name" value="MFS general substrate transporter"/>
    <property type="match status" value="1"/>
</dbReference>
<reference evidence="7 8" key="1">
    <citation type="submission" date="2022-08" db="EMBL/GenBank/DDBJ databases">
        <title>Reclassification of Massilia species as members of the genera Telluria, Duganella, Pseudoduganella, Mokoshia gen. nov. and Zemynaea gen. nov. using orthogonal and non-orthogonal genome-based approaches.</title>
        <authorList>
            <person name="Bowman J.P."/>
        </authorList>
    </citation>
    <scope>NUCLEOTIDE SEQUENCE [LARGE SCALE GENOMIC DNA]</scope>
    <source>
        <strain evidence="7 8">JCM 31607</strain>
    </source>
</reference>
<keyword evidence="4 6" id="KW-1133">Transmembrane helix</keyword>
<organism evidence="7 8">
    <name type="scientific">Massilia solisilvae</name>
    <dbReference type="NCBI Taxonomy" id="1811225"/>
    <lineage>
        <taxon>Bacteria</taxon>
        <taxon>Pseudomonadati</taxon>
        <taxon>Pseudomonadota</taxon>
        <taxon>Betaproteobacteria</taxon>
        <taxon>Burkholderiales</taxon>
        <taxon>Oxalobacteraceae</taxon>
        <taxon>Telluria group</taxon>
        <taxon>Massilia</taxon>
    </lineage>
</organism>
<feature type="transmembrane region" description="Helical" evidence="6">
    <location>
        <begin position="32"/>
        <end position="51"/>
    </location>
</feature>
<feature type="transmembrane region" description="Helical" evidence="6">
    <location>
        <begin position="264"/>
        <end position="283"/>
    </location>
</feature>
<gene>
    <name evidence="7" type="ORF">NX773_22835</name>
</gene>
<evidence type="ECO:0000256" key="5">
    <source>
        <dbReference type="ARBA" id="ARBA00023136"/>
    </source>
</evidence>
<name>A0ABT2BR61_9BURK</name>
<keyword evidence="5 6" id="KW-0472">Membrane</keyword>
<proteinExistence type="predicted"/>
<feature type="transmembrane region" description="Helical" evidence="6">
    <location>
        <begin position="390"/>
        <end position="410"/>
    </location>
</feature>
<dbReference type="InterPro" id="IPR036259">
    <property type="entry name" value="MFS_trans_sf"/>
</dbReference>
<evidence type="ECO:0000256" key="3">
    <source>
        <dbReference type="ARBA" id="ARBA00022692"/>
    </source>
</evidence>
<evidence type="ECO:0000313" key="7">
    <source>
        <dbReference type="EMBL" id="MCS0611003.1"/>
    </source>
</evidence>
<dbReference type="EMBL" id="JANUGV010000012">
    <property type="protein sequence ID" value="MCS0611003.1"/>
    <property type="molecule type" value="Genomic_DNA"/>
</dbReference>
<dbReference type="InterPro" id="IPR011701">
    <property type="entry name" value="MFS"/>
</dbReference>
<sequence length="418" mass="44372">MTTVTSEADAANDKLRSRDFRHLWLSNALTNFGAQITMLALPVCAALLLHASSSQMGVLAACETLPFLLFDLPVGVLLDRHRRLPVMLCSDTLVGIALASVPLAWWFGALSIHWLYAVGFVIGTGYVVGGGAEQVFLTFIVGRDKLVDAQARFASTESAARLLGPGIAGTLVQVVGAPLAVLCNAAGFAVSLLNLRMIRSREPQPERKDTHPVREMIDGLAFVWNHRLLRKLAWVSGGWHLMFFGFNALQVLFALRVLGLPPGVMGTAQMLGGVGVLAGSLLVKPLTLRFGVGPVLLLGQIGSAIGWVLMPAIPAALWGSVTATAGVYAVAMFWVDFGATLFYIPYGALRQKVTPDPMLGRMIATMRFLTVAMAPVGSMLAGLLGERFGVRTGLACVGVGALALVLAASAGDLRKVRD</sequence>
<protein>
    <submittedName>
        <fullName evidence="7">MFS transporter</fullName>
    </submittedName>
</protein>
<keyword evidence="8" id="KW-1185">Reference proteome</keyword>
<dbReference type="RefSeq" id="WP_258858535.1">
    <property type="nucleotide sequence ID" value="NZ_JANUGV010000012.1"/>
</dbReference>
<feature type="transmembrane region" description="Helical" evidence="6">
    <location>
        <begin position="365"/>
        <end position="384"/>
    </location>
</feature>
<evidence type="ECO:0000256" key="1">
    <source>
        <dbReference type="ARBA" id="ARBA00004651"/>
    </source>
</evidence>
<dbReference type="Pfam" id="PF07690">
    <property type="entry name" value="MFS_1"/>
    <property type="match status" value="1"/>
</dbReference>
<comment type="subcellular location">
    <subcellularLocation>
        <location evidence="1">Cell membrane</location>
        <topology evidence="1">Multi-pass membrane protein</topology>
    </subcellularLocation>
</comment>
<dbReference type="CDD" id="cd06173">
    <property type="entry name" value="MFS_MefA_like"/>
    <property type="match status" value="1"/>
</dbReference>